<dbReference type="PANTHER" id="PTHR37326">
    <property type="entry name" value="BLL3975 PROTEIN"/>
    <property type="match status" value="1"/>
</dbReference>
<dbReference type="InterPro" id="IPR055438">
    <property type="entry name" value="AstE_AspA_cat"/>
</dbReference>
<dbReference type="AlphaFoldDB" id="A0A7K1U1K0"/>
<dbReference type="InterPro" id="IPR043795">
    <property type="entry name" value="N-alpha-Ac-DABA-like"/>
</dbReference>
<evidence type="ECO:0000256" key="4">
    <source>
        <dbReference type="ARBA" id="ARBA00022833"/>
    </source>
</evidence>
<keyword evidence="5" id="KW-0732">Signal</keyword>
<evidence type="ECO:0000256" key="5">
    <source>
        <dbReference type="SAM" id="SignalP"/>
    </source>
</evidence>
<feature type="chain" id="PRO_5029453905" description="Succinylglutamate desuccinylase/Aspartoacylase catalytic domain-containing protein" evidence="5">
    <location>
        <begin position="20"/>
        <end position="345"/>
    </location>
</feature>
<accession>A0A7K1U1K0</accession>
<keyword evidence="2" id="KW-0479">Metal-binding</keyword>
<dbReference type="RefSeq" id="WP_157305623.1">
    <property type="nucleotide sequence ID" value="NZ_WRXN01000002.1"/>
</dbReference>
<dbReference type="EMBL" id="WRXN01000002">
    <property type="protein sequence ID" value="MVT08213.1"/>
    <property type="molecule type" value="Genomic_DNA"/>
</dbReference>
<name>A0A7K1U1K0_9BACT</name>
<evidence type="ECO:0000256" key="2">
    <source>
        <dbReference type="ARBA" id="ARBA00022723"/>
    </source>
</evidence>
<proteinExistence type="predicted"/>
<protein>
    <recommendedName>
        <fullName evidence="6">Succinylglutamate desuccinylase/Aspartoacylase catalytic domain-containing protein</fullName>
    </recommendedName>
</protein>
<reference evidence="7 8" key="1">
    <citation type="submission" date="2019-12" db="EMBL/GenBank/DDBJ databases">
        <title>Chitinophaga sp. strain ysch24 (GDMCC 1.1355), whole genome shotgun sequence.</title>
        <authorList>
            <person name="Zhang X."/>
        </authorList>
    </citation>
    <scope>NUCLEOTIDE SEQUENCE [LARGE SCALE GENOMIC DNA]</scope>
    <source>
        <strain evidence="8">ysch24</strain>
    </source>
</reference>
<feature type="domain" description="Succinylglutamate desuccinylase/Aspartoacylase catalytic" evidence="6">
    <location>
        <begin position="64"/>
        <end position="253"/>
    </location>
</feature>
<dbReference type="InterPro" id="IPR053138">
    <property type="entry name" value="N-alpha-Ac-DABA_deacetylase"/>
</dbReference>
<evidence type="ECO:0000256" key="3">
    <source>
        <dbReference type="ARBA" id="ARBA00022801"/>
    </source>
</evidence>
<sequence length="345" mass="37752">MTKVILLIILCTCYSFVSAQQPVFLLDGHKVKAGEKLSFNMQIRASSGDSTYIPVTVIRGSKPGPVLGILAGIHGYEYPPIIALQQLPALLDPTRISGTIVLVHIANVSAFLGRSVYYNPVDHKNLNRVFPGNKNGTITDCIAWTISHELFPRFNYFIDVHAGDANEDLHSYVGYVVHGNQTASAKEMAEAMGFDWIMRSERSIADSLPTQYATSEAVAQDIPALAIECGKMGIVTQAETEKINSGLINVMRTLRLMSGAPSPANAPIEITKRVTVNSEYTGIFYSDYKAGQLVRKGMKIGYVTDFFGKHLQDVISPVDGFVVYKVSTPPISKGELLFNLGQYPD</sequence>
<feature type="signal peptide" evidence="5">
    <location>
        <begin position="1"/>
        <end position="19"/>
    </location>
</feature>
<dbReference type="PANTHER" id="PTHR37326:SF1">
    <property type="entry name" value="BLL3975 PROTEIN"/>
    <property type="match status" value="1"/>
</dbReference>
<keyword evidence="3" id="KW-0378">Hydrolase</keyword>
<evidence type="ECO:0000313" key="7">
    <source>
        <dbReference type="EMBL" id="MVT08213.1"/>
    </source>
</evidence>
<dbReference type="GO" id="GO:0016788">
    <property type="term" value="F:hydrolase activity, acting on ester bonds"/>
    <property type="evidence" value="ECO:0007669"/>
    <property type="project" value="InterPro"/>
</dbReference>
<dbReference type="Pfam" id="PF24827">
    <property type="entry name" value="AstE_AspA_cat"/>
    <property type="match status" value="1"/>
</dbReference>
<dbReference type="GO" id="GO:0046872">
    <property type="term" value="F:metal ion binding"/>
    <property type="evidence" value="ECO:0007669"/>
    <property type="project" value="UniProtKB-KW"/>
</dbReference>
<dbReference type="SUPFAM" id="SSF53187">
    <property type="entry name" value="Zn-dependent exopeptidases"/>
    <property type="match status" value="1"/>
</dbReference>
<comment type="caution">
    <text evidence="7">The sequence shown here is derived from an EMBL/GenBank/DDBJ whole genome shotgun (WGS) entry which is preliminary data.</text>
</comment>
<gene>
    <name evidence="7" type="ORF">GO493_08070</name>
</gene>
<evidence type="ECO:0000313" key="8">
    <source>
        <dbReference type="Proteomes" id="UP000461730"/>
    </source>
</evidence>
<dbReference type="Proteomes" id="UP000461730">
    <property type="component" value="Unassembled WGS sequence"/>
</dbReference>
<dbReference type="GO" id="GO:0016811">
    <property type="term" value="F:hydrolase activity, acting on carbon-nitrogen (but not peptide) bonds, in linear amides"/>
    <property type="evidence" value="ECO:0007669"/>
    <property type="project" value="InterPro"/>
</dbReference>
<keyword evidence="8" id="KW-1185">Reference proteome</keyword>
<dbReference type="Gene3D" id="3.40.630.10">
    <property type="entry name" value="Zn peptidases"/>
    <property type="match status" value="1"/>
</dbReference>
<evidence type="ECO:0000256" key="1">
    <source>
        <dbReference type="ARBA" id="ARBA00001947"/>
    </source>
</evidence>
<organism evidence="7 8">
    <name type="scientific">Chitinophaga tropicalis</name>
    <dbReference type="NCBI Taxonomy" id="2683588"/>
    <lineage>
        <taxon>Bacteria</taxon>
        <taxon>Pseudomonadati</taxon>
        <taxon>Bacteroidota</taxon>
        <taxon>Chitinophagia</taxon>
        <taxon>Chitinophagales</taxon>
        <taxon>Chitinophagaceae</taxon>
        <taxon>Chitinophaga</taxon>
    </lineage>
</organism>
<evidence type="ECO:0000259" key="6">
    <source>
        <dbReference type="Pfam" id="PF24827"/>
    </source>
</evidence>
<dbReference type="PIRSF" id="PIRSF039012">
    <property type="entry name" value="ASP"/>
    <property type="match status" value="1"/>
</dbReference>
<keyword evidence="4" id="KW-0862">Zinc</keyword>
<comment type="cofactor">
    <cofactor evidence="1">
        <name>Zn(2+)</name>
        <dbReference type="ChEBI" id="CHEBI:29105"/>
    </cofactor>
</comment>